<evidence type="ECO:0000313" key="3">
    <source>
        <dbReference type="Proteomes" id="UP000366872"/>
    </source>
</evidence>
<evidence type="ECO:0000256" key="1">
    <source>
        <dbReference type="SAM" id="Phobius"/>
    </source>
</evidence>
<keyword evidence="1" id="KW-0472">Membrane</keyword>
<accession>A0A6C2U2Y6</accession>
<proteinExistence type="predicted"/>
<name>A0A6C2U2Y6_PONDE</name>
<keyword evidence="3" id="KW-1185">Reference proteome</keyword>
<keyword evidence="1" id="KW-1133">Transmembrane helix</keyword>
<gene>
    <name evidence="2" type="ORF">PDESU_02822</name>
</gene>
<keyword evidence="1" id="KW-0812">Transmembrane</keyword>
<feature type="transmembrane region" description="Helical" evidence="1">
    <location>
        <begin position="12"/>
        <end position="40"/>
    </location>
</feature>
<dbReference type="RefSeq" id="WP_168442248.1">
    <property type="nucleotide sequence ID" value="NZ_CAAHFG010000001.1"/>
</dbReference>
<sequence>MGKRTPKAGLTFLELLLAVAVSGLILTAAAQLMFTFAHFWQQSEKEPRFIHHVDGVVSFIQYCLDQSENLSGDSISPFSWGPPPGETAPAIHFRLESATPFFVTGILPSPQVDGWLVFDGDKGLSMLWHVPRKLTKGKLELHQSPVSPWVEDFELGYFDAEKNVWEYESYAEEGEGEKRAEPQALRILFNQNGRRQVRHIRMRRHDRHVLVY</sequence>
<dbReference type="EMBL" id="CAAHFG010000001">
    <property type="protein sequence ID" value="VGO14263.1"/>
    <property type="molecule type" value="Genomic_DNA"/>
</dbReference>
<reference evidence="2 3" key="1">
    <citation type="submission" date="2019-04" db="EMBL/GenBank/DDBJ databases">
        <authorList>
            <person name="Van Vliet M D."/>
        </authorList>
    </citation>
    <scope>NUCLEOTIDE SEQUENCE [LARGE SCALE GENOMIC DNA]</scope>
    <source>
        <strain evidence="2 3">F1</strain>
    </source>
</reference>
<evidence type="ECO:0008006" key="4">
    <source>
        <dbReference type="Google" id="ProtNLM"/>
    </source>
</evidence>
<protein>
    <recommendedName>
        <fullName evidence="4">Type II secretion system protein J</fullName>
    </recommendedName>
</protein>
<organism evidence="2 3">
    <name type="scientific">Pontiella desulfatans</name>
    <dbReference type="NCBI Taxonomy" id="2750659"/>
    <lineage>
        <taxon>Bacteria</taxon>
        <taxon>Pseudomonadati</taxon>
        <taxon>Kiritimatiellota</taxon>
        <taxon>Kiritimatiellia</taxon>
        <taxon>Kiritimatiellales</taxon>
        <taxon>Pontiellaceae</taxon>
        <taxon>Pontiella</taxon>
    </lineage>
</organism>
<evidence type="ECO:0000313" key="2">
    <source>
        <dbReference type="EMBL" id="VGO14263.1"/>
    </source>
</evidence>
<dbReference type="Proteomes" id="UP000366872">
    <property type="component" value="Unassembled WGS sequence"/>
</dbReference>
<dbReference type="AlphaFoldDB" id="A0A6C2U2Y6"/>